<dbReference type="PANTHER" id="PTHR47926:SF436">
    <property type="entry name" value="PENTATRICOPEPTIDE REPEAT-CONTAINING PROTEIN ELI1, CHLOROPLASTIC-LIKE ISOFORM X2"/>
    <property type="match status" value="1"/>
</dbReference>
<organism evidence="4 5">
    <name type="scientific">Lupinus angustifolius</name>
    <name type="common">Narrow-leaved blue lupine</name>
    <dbReference type="NCBI Taxonomy" id="3871"/>
    <lineage>
        <taxon>Eukaryota</taxon>
        <taxon>Viridiplantae</taxon>
        <taxon>Streptophyta</taxon>
        <taxon>Embryophyta</taxon>
        <taxon>Tracheophyta</taxon>
        <taxon>Spermatophyta</taxon>
        <taxon>Magnoliopsida</taxon>
        <taxon>eudicotyledons</taxon>
        <taxon>Gunneridae</taxon>
        <taxon>Pentapetalae</taxon>
        <taxon>rosids</taxon>
        <taxon>fabids</taxon>
        <taxon>Fabales</taxon>
        <taxon>Fabaceae</taxon>
        <taxon>Papilionoideae</taxon>
        <taxon>50 kb inversion clade</taxon>
        <taxon>genistoids sensu lato</taxon>
        <taxon>core genistoids</taxon>
        <taxon>Genisteae</taxon>
        <taxon>Lupinus</taxon>
    </lineage>
</organism>
<dbReference type="EMBL" id="CM007372">
    <property type="protein sequence ID" value="OIW00226.1"/>
    <property type="molecule type" value="Genomic_DNA"/>
</dbReference>
<keyword evidence="5" id="KW-1185">Reference proteome</keyword>
<dbReference type="FunFam" id="1.25.40.10:FF:000090">
    <property type="entry name" value="Pentatricopeptide repeat-containing protein, chloroplastic"/>
    <property type="match status" value="1"/>
</dbReference>
<feature type="repeat" description="PPR" evidence="2">
    <location>
        <begin position="96"/>
        <end position="130"/>
    </location>
</feature>
<accession>A0A4P1R371</accession>
<sequence>MIAGYSQANLCSEAIQLFNEMLGLEMVKPDNIALVSVLSACAKLGEVEQGFVVHDYIRRNGIRVDSYLATGLVDLYAKCGYLETARDVFESCKDKNVFTWNAMLVALAIHGKGSVLVEYFSRMIQEGVQPDGITFLGVLAGCSHAGLVHEARKFFNEMETLYGVPKESKHYGCMADMLGRAGLIEEAVEMIRGMPSGGNVGAWGGLLGGCRIHGNVAIAKKAAEQVMQIKPEDGGVYSVMANIYAHNEQWDDLVKMGQWVALLNKGFKGGSNTCTLTTSTAPKMKASPTATGDYNHSHNQYQQRNNAKPANFVPIYVAIGMIAMATGLGLHTAWQQLRNSPTVRVKKEKRETLPEVVEPEHVAEEAENFINKSFFRKVAHVQDQSYPDKDIIPDPIRKDVYAHQPRVETLKSVGVDPATLDHD</sequence>
<keyword evidence="3" id="KW-1133">Transmembrane helix</keyword>
<dbReference type="SUPFAM" id="SSF48452">
    <property type="entry name" value="TPR-like"/>
    <property type="match status" value="2"/>
</dbReference>
<dbReference type="Pfam" id="PF01535">
    <property type="entry name" value="PPR"/>
    <property type="match status" value="6"/>
</dbReference>
<dbReference type="Gene3D" id="1.25.40.10">
    <property type="entry name" value="Tetratricopeptide repeat domain"/>
    <property type="match status" value="2"/>
</dbReference>
<dbReference type="InterPro" id="IPR046848">
    <property type="entry name" value="E_motif"/>
</dbReference>
<evidence type="ECO:0000256" key="2">
    <source>
        <dbReference type="PROSITE-ProRule" id="PRU00708"/>
    </source>
</evidence>
<dbReference type="GO" id="GO:0003723">
    <property type="term" value="F:RNA binding"/>
    <property type="evidence" value="ECO:0007669"/>
    <property type="project" value="InterPro"/>
</dbReference>
<dbReference type="NCBIfam" id="TIGR00756">
    <property type="entry name" value="PPR"/>
    <property type="match status" value="2"/>
</dbReference>
<dbReference type="GO" id="GO:0009451">
    <property type="term" value="P:RNA modification"/>
    <property type="evidence" value="ECO:0007669"/>
    <property type="project" value="InterPro"/>
</dbReference>
<evidence type="ECO:0000256" key="1">
    <source>
        <dbReference type="ARBA" id="ARBA00022737"/>
    </source>
</evidence>
<feature type="transmembrane region" description="Helical" evidence="3">
    <location>
        <begin position="313"/>
        <end position="334"/>
    </location>
</feature>
<keyword evidence="3" id="KW-0472">Membrane</keyword>
<evidence type="ECO:0000313" key="5">
    <source>
        <dbReference type="Proteomes" id="UP000188354"/>
    </source>
</evidence>
<keyword evidence="3" id="KW-0812">Transmembrane</keyword>
<dbReference type="InterPro" id="IPR011990">
    <property type="entry name" value="TPR-like_helical_dom_sf"/>
</dbReference>
<dbReference type="AlphaFoldDB" id="A0A4P1R371"/>
<reference evidence="4 5" key="1">
    <citation type="journal article" date="2017" name="Plant Biotechnol. J.">
        <title>A comprehensive draft genome sequence for lupin (Lupinus angustifolius), an emerging health food: insights into plant-microbe interactions and legume evolution.</title>
        <authorList>
            <person name="Hane J.K."/>
            <person name="Ming Y."/>
            <person name="Kamphuis L.G."/>
            <person name="Nelson M.N."/>
            <person name="Garg G."/>
            <person name="Atkins C.A."/>
            <person name="Bayer P.E."/>
            <person name="Bravo A."/>
            <person name="Bringans S."/>
            <person name="Cannon S."/>
            <person name="Edwards D."/>
            <person name="Foley R."/>
            <person name="Gao L.L."/>
            <person name="Harrison M.J."/>
            <person name="Huang W."/>
            <person name="Hurgobin B."/>
            <person name="Li S."/>
            <person name="Liu C.W."/>
            <person name="McGrath A."/>
            <person name="Morahan G."/>
            <person name="Murray J."/>
            <person name="Weller J."/>
            <person name="Jian J."/>
            <person name="Singh K.B."/>
        </authorList>
    </citation>
    <scope>NUCLEOTIDE SEQUENCE [LARGE SCALE GENOMIC DNA]</scope>
    <source>
        <strain evidence="5">cv. Tanjil</strain>
        <tissue evidence="4">Whole plant</tissue>
    </source>
</reference>
<dbReference type="InterPro" id="IPR002885">
    <property type="entry name" value="PPR_rpt"/>
</dbReference>
<keyword evidence="1" id="KW-0677">Repeat</keyword>
<evidence type="ECO:0000313" key="4">
    <source>
        <dbReference type="EMBL" id="OIW00226.1"/>
    </source>
</evidence>
<evidence type="ECO:0008006" key="6">
    <source>
        <dbReference type="Google" id="ProtNLM"/>
    </source>
</evidence>
<gene>
    <name evidence="4" type="ORF">TanjilG_27477</name>
</gene>
<dbReference type="InterPro" id="IPR046960">
    <property type="entry name" value="PPR_At4g14850-like_plant"/>
</dbReference>
<dbReference type="Proteomes" id="UP000188354">
    <property type="component" value="Chromosome LG12"/>
</dbReference>
<dbReference type="Pfam" id="PF20431">
    <property type="entry name" value="E_motif"/>
    <property type="match status" value="1"/>
</dbReference>
<protein>
    <recommendedName>
        <fullName evidence="6">Pentatricopeptide repeat-containing protein</fullName>
    </recommendedName>
</protein>
<dbReference type="Gramene" id="OIW00226">
    <property type="protein sequence ID" value="OIW00226"/>
    <property type="gene ID" value="TanjilG_27477"/>
</dbReference>
<dbReference type="PROSITE" id="PS51375">
    <property type="entry name" value="PPR"/>
    <property type="match status" value="1"/>
</dbReference>
<name>A0A4P1R371_LUPAN</name>
<dbReference type="PANTHER" id="PTHR47926">
    <property type="entry name" value="PENTATRICOPEPTIDE REPEAT-CONTAINING PROTEIN"/>
    <property type="match status" value="1"/>
</dbReference>
<evidence type="ECO:0000256" key="3">
    <source>
        <dbReference type="SAM" id="Phobius"/>
    </source>
</evidence>
<proteinExistence type="predicted"/>